<evidence type="ECO:0000256" key="3">
    <source>
        <dbReference type="ARBA" id="ARBA00023163"/>
    </source>
</evidence>
<evidence type="ECO:0000313" key="5">
    <source>
        <dbReference type="EMBL" id="AIG74577.1"/>
    </source>
</evidence>
<dbReference type="EMBL" id="CP008953">
    <property type="protein sequence ID" value="AIG74577.1"/>
    <property type="molecule type" value="Genomic_DNA"/>
</dbReference>
<sequence length="116" mass="12869">MYAHDESGGQWSRLPPDDQIEAASTALRMLADPTRMRMLWLISGEEYDVASLAAAVGIARPAVSQHLAKLKLAGLVTQRRDGRRILYRARGGHVRRLLAEVMNAADHHLHGIPDHD</sequence>
<dbReference type="RefSeq" id="WP_038509385.1">
    <property type="nucleotide sequence ID" value="NZ_CP008953.1"/>
</dbReference>
<dbReference type="SUPFAM" id="SSF46785">
    <property type="entry name" value="Winged helix' DNA-binding domain"/>
    <property type="match status" value="1"/>
</dbReference>
<dbReference type="GO" id="GO:0003700">
    <property type="term" value="F:DNA-binding transcription factor activity"/>
    <property type="evidence" value="ECO:0007669"/>
    <property type="project" value="InterPro"/>
</dbReference>
<keyword evidence="2" id="KW-0238">DNA-binding</keyword>
<dbReference type="InterPro" id="IPR036388">
    <property type="entry name" value="WH-like_DNA-bd_sf"/>
</dbReference>
<dbReference type="Gene3D" id="1.10.10.10">
    <property type="entry name" value="Winged helix-like DNA-binding domain superfamily/Winged helix DNA-binding domain"/>
    <property type="match status" value="1"/>
</dbReference>
<dbReference type="Proteomes" id="UP000028492">
    <property type="component" value="Chromosome"/>
</dbReference>
<protein>
    <recommendedName>
        <fullName evidence="4">HTH arsR-type domain-containing protein</fullName>
    </recommendedName>
</protein>
<proteinExistence type="predicted"/>
<dbReference type="SMART" id="SM00418">
    <property type="entry name" value="HTH_ARSR"/>
    <property type="match status" value="1"/>
</dbReference>
<name>A0A075UK81_9PSEU</name>
<evidence type="ECO:0000256" key="1">
    <source>
        <dbReference type="ARBA" id="ARBA00023015"/>
    </source>
</evidence>
<dbReference type="InterPro" id="IPR011991">
    <property type="entry name" value="ArsR-like_HTH"/>
</dbReference>
<evidence type="ECO:0000313" key="6">
    <source>
        <dbReference type="Proteomes" id="UP000028492"/>
    </source>
</evidence>
<dbReference type="STRING" id="208439.AJAP_08370"/>
<dbReference type="PANTHER" id="PTHR43132">
    <property type="entry name" value="ARSENICAL RESISTANCE OPERON REPRESSOR ARSR-RELATED"/>
    <property type="match status" value="1"/>
</dbReference>
<dbReference type="PROSITE" id="PS50987">
    <property type="entry name" value="HTH_ARSR_2"/>
    <property type="match status" value="1"/>
</dbReference>
<evidence type="ECO:0000256" key="2">
    <source>
        <dbReference type="ARBA" id="ARBA00023125"/>
    </source>
</evidence>
<dbReference type="InterPro" id="IPR001845">
    <property type="entry name" value="HTH_ArsR_DNA-bd_dom"/>
</dbReference>
<keyword evidence="6" id="KW-1185">Reference proteome</keyword>
<dbReference type="KEGG" id="aja:AJAP_08370"/>
<gene>
    <name evidence="5" type="ORF">AJAP_08370</name>
</gene>
<dbReference type="CDD" id="cd00090">
    <property type="entry name" value="HTH_ARSR"/>
    <property type="match status" value="1"/>
</dbReference>
<keyword evidence="1" id="KW-0805">Transcription regulation</keyword>
<dbReference type="InterPro" id="IPR036390">
    <property type="entry name" value="WH_DNA-bd_sf"/>
</dbReference>
<dbReference type="GO" id="GO:0003677">
    <property type="term" value="F:DNA binding"/>
    <property type="evidence" value="ECO:0007669"/>
    <property type="project" value="UniProtKB-KW"/>
</dbReference>
<dbReference type="eggNOG" id="COG0640">
    <property type="taxonomic scope" value="Bacteria"/>
</dbReference>
<keyword evidence="3" id="KW-0804">Transcription</keyword>
<dbReference type="NCBIfam" id="NF033788">
    <property type="entry name" value="HTH_metalloreg"/>
    <property type="match status" value="1"/>
</dbReference>
<dbReference type="InterPro" id="IPR051011">
    <property type="entry name" value="Metal_resp_trans_reg"/>
</dbReference>
<organism evidence="5 6">
    <name type="scientific">Amycolatopsis japonica</name>
    <dbReference type="NCBI Taxonomy" id="208439"/>
    <lineage>
        <taxon>Bacteria</taxon>
        <taxon>Bacillati</taxon>
        <taxon>Actinomycetota</taxon>
        <taxon>Actinomycetes</taxon>
        <taxon>Pseudonocardiales</taxon>
        <taxon>Pseudonocardiaceae</taxon>
        <taxon>Amycolatopsis</taxon>
        <taxon>Amycolatopsis japonica group</taxon>
    </lineage>
</organism>
<evidence type="ECO:0000259" key="4">
    <source>
        <dbReference type="PROSITE" id="PS50987"/>
    </source>
</evidence>
<dbReference type="PANTHER" id="PTHR43132:SF8">
    <property type="entry name" value="HTH-TYPE TRANSCRIPTIONAL REGULATOR KMTR"/>
    <property type="match status" value="1"/>
</dbReference>
<dbReference type="PRINTS" id="PR00778">
    <property type="entry name" value="HTHARSR"/>
</dbReference>
<reference evidence="5 6" key="1">
    <citation type="journal article" date="2014" name="J. Biotechnol.">
        <title>Complete genome sequence of the actinobacterium Amycolatopsis japonica MG417-CF17(T) (=DSM 44213T) producing (S,S)-N,N'-ethylenediaminedisuccinic acid.</title>
        <authorList>
            <person name="Stegmann E."/>
            <person name="Albersmeier A."/>
            <person name="Spohn M."/>
            <person name="Gert H."/>
            <person name="Weber T."/>
            <person name="Wohlleben W."/>
            <person name="Kalinowski J."/>
            <person name="Ruckert C."/>
        </authorList>
    </citation>
    <scope>NUCLEOTIDE SEQUENCE [LARGE SCALE GENOMIC DNA]</scope>
    <source>
        <strain evidence="6">MG417-CF17 (DSM 44213)</strain>
    </source>
</reference>
<dbReference type="HOGENOM" id="CLU_097806_7_2_11"/>
<dbReference type="Pfam" id="PF01022">
    <property type="entry name" value="HTH_5"/>
    <property type="match status" value="1"/>
</dbReference>
<accession>A0A075UK81</accession>
<feature type="domain" description="HTH arsR-type" evidence="4">
    <location>
        <begin position="15"/>
        <end position="109"/>
    </location>
</feature>
<dbReference type="AlphaFoldDB" id="A0A075UK81"/>